<evidence type="ECO:0000313" key="1">
    <source>
        <dbReference type="EMBL" id="QBI18882.1"/>
    </source>
</evidence>
<evidence type="ECO:0000313" key="2">
    <source>
        <dbReference type="Proteomes" id="UP000291469"/>
    </source>
</evidence>
<sequence length="63" mass="6513">MRTGDLIAAVLIDAGREPTADGSTMTSRTSPRASISALWAIFDAGEFGLGGFEFGLGGFEFLG</sequence>
<dbReference type="AlphaFoldDB" id="A0A411YCJ3"/>
<gene>
    <name evidence="1" type="ORF">ER308_04530</name>
</gene>
<protein>
    <submittedName>
        <fullName evidence="1">Uncharacterized protein</fullName>
    </submittedName>
</protein>
<dbReference type="KEGG" id="erz:ER308_04530"/>
<accession>A0A411YCJ3</accession>
<dbReference type="Proteomes" id="UP000291469">
    <property type="component" value="Chromosome"/>
</dbReference>
<keyword evidence="2" id="KW-1185">Reference proteome</keyword>
<organism evidence="1 2">
    <name type="scientific">Egibacter rhizosphaerae</name>
    <dbReference type="NCBI Taxonomy" id="1670831"/>
    <lineage>
        <taxon>Bacteria</taxon>
        <taxon>Bacillati</taxon>
        <taxon>Actinomycetota</taxon>
        <taxon>Nitriliruptoria</taxon>
        <taxon>Egibacterales</taxon>
        <taxon>Egibacteraceae</taxon>
        <taxon>Egibacter</taxon>
    </lineage>
</organism>
<dbReference type="EMBL" id="CP036402">
    <property type="protein sequence ID" value="QBI18882.1"/>
    <property type="molecule type" value="Genomic_DNA"/>
</dbReference>
<proteinExistence type="predicted"/>
<name>A0A411YCJ3_9ACTN</name>
<reference evidence="1 2" key="1">
    <citation type="submission" date="2019-01" db="EMBL/GenBank/DDBJ databases">
        <title>Egibacter rhizosphaerae EGI 80759T.</title>
        <authorList>
            <person name="Chen D.-D."/>
            <person name="Tian Y."/>
            <person name="Jiao J.-Y."/>
            <person name="Zhang X.-T."/>
            <person name="Zhang Y.-G."/>
            <person name="Zhang Y."/>
            <person name="Xiao M."/>
            <person name="Shu W.-S."/>
            <person name="Li W.-J."/>
        </authorList>
    </citation>
    <scope>NUCLEOTIDE SEQUENCE [LARGE SCALE GENOMIC DNA]</scope>
    <source>
        <strain evidence="1 2">EGI 80759</strain>
    </source>
</reference>
<dbReference type="RefSeq" id="WP_131153879.1">
    <property type="nucleotide sequence ID" value="NZ_CP036402.1"/>
</dbReference>